<dbReference type="AlphaFoldDB" id="Q5YJN7"/>
<dbReference type="EMBL" id="AY389745">
    <property type="protein sequence ID" value="AAS20997.1"/>
    <property type="molecule type" value="mRNA"/>
</dbReference>
<organism evidence="1">
    <name type="scientific">Hyacinthus orientalis</name>
    <name type="common">Common hyacinth</name>
    <dbReference type="NCBI Taxonomy" id="82025"/>
    <lineage>
        <taxon>Eukaryota</taxon>
        <taxon>Viridiplantae</taxon>
        <taxon>Streptophyta</taxon>
        <taxon>Embryophyta</taxon>
        <taxon>Tracheophyta</taxon>
        <taxon>Spermatophyta</taxon>
        <taxon>Magnoliopsida</taxon>
        <taxon>Liliopsida</taxon>
        <taxon>Asparagales</taxon>
        <taxon>Hyacinthaceae</taxon>
        <taxon>Hyacinthoideae</taxon>
        <taxon>Hyacintheae</taxon>
        <taxon>Hyacinthus</taxon>
    </lineage>
</organism>
<proteinExistence type="evidence at transcript level"/>
<name>Q5YJN7_HYAOR</name>
<evidence type="ECO:0000313" key="1">
    <source>
        <dbReference type="EMBL" id="AAS20997.1"/>
    </source>
</evidence>
<protein>
    <submittedName>
        <fullName evidence="1">Predicted GTPase</fullName>
    </submittedName>
</protein>
<feature type="non-terminal residue" evidence="1">
    <location>
        <position position="1"/>
    </location>
</feature>
<accession>Q5YJN7</accession>
<sequence length="117" mass="13480">CSLWEVVSWLHCETAQDELKDQLTFMDVVIEVLDARIPMATSRTQGGKPIGEVWSKGHRKVLITKMTISLPGSSWGERNRSMASSTPWGERNRSMASSTRRRIMYNYDIHIDCFYHC</sequence>
<reference evidence="1" key="1">
    <citation type="submission" date="2003-09" db="EMBL/GenBank/DDBJ databases">
        <title>Hyacinthus orientalis unknown protein mRNA, expressing during regeneration of floral buds in vitro.</title>
        <authorList>
            <person name="Fan J.H."/>
            <person name="Ma Y."/>
            <person name="Zhang X.S."/>
        </authorList>
    </citation>
    <scope>NUCLEOTIDE SEQUENCE</scope>
    <source>
        <tissue evidence="1">Regenerated floral bud</tissue>
    </source>
</reference>